<keyword evidence="2" id="KW-1185">Reference proteome</keyword>
<evidence type="ECO:0000313" key="1">
    <source>
        <dbReference type="EMBL" id="MFB9137885.1"/>
    </source>
</evidence>
<gene>
    <name evidence="1" type="ORF">ACFFUV_23390</name>
</gene>
<dbReference type="EMBL" id="JBHMEP010000048">
    <property type="protein sequence ID" value="MFB9137885.1"/>
    <property type="molecule type" value="Genomic_DNA"/>
</dbReference>
<evidence type="ECO:0000313" key="2">
    <source>
        <dbReference type="Proteomes" id="UP001589645"/>
    </source>
</evidence>
<proteinExistence type="predicted"/>
<comment type="caution">
    <text evidence="1">The sequence shown here is derived from an EMBL/GenBank/DDBJ whole genome shotgun (WGS) entry which is preliminary data.</text>
</comment>
<organism evidence="1 2">
    <name type="scientific">Vibrio olivae</name>
    <dbReference type="NCBI Taxonomy" id="1243002"/>
    <lineage>
        <taxon>Bacteria</taxon>
        <taxon>Pseudomonadati</taxon>
        <taxon>Pseudomonadota</taxon>
        <taxon>Gammaproteobacteria</taxon>
        <taxon>Vibrionales</taxon>
        <taxon>Vibrionaceae</taxon>
        <taxon>Vibrio</taxon>
    </lineage>
</organism>
<name>A0ABV5HUC9_9VIBR</name>
<dbReference type="Proteomes" id="UP001589645">
    <property type="component" value="Unassembled WGS sequence"/>
</dbReference>
<dbReference type="RefSeq" id="WP_390198329.1">
    <property type="nucleotide sequence ID" value="NZ_JBHMEP010000048.1"/>
</dbReference>
<protein>
    <submittedName>
        <fullName evidence="1">Uncharacterized protein</fullName>
    </submittedName>
</protein>
<sequence>MKELKDMTISDVLKMPLFFENVKRQLTSLWNDREKARKDATRNNTRLRAHVIDRMHNTGHWEPGNFVILFAKVLNNVATGYSSSERAFIRAVGMIAFNITMQKLIDDEKARNNGNGDDK</sequence>
<accession>A0ABV5HUC9</accession>
<reference evidence="1 2" key="1">
    <citation type="submission" date="2024-09" db="EMBL/GenBank/DDBJ databases">
        <authorList>
            <person name="Sun Q."/>
            <person name="Mori K."/>
        </authorList>
    </citation>
    <scope>NUCLEOTIDE SEQUENCE [LARGE SCALE GENOMIC DNA]</scope>
    <source>
        <strain evidence="1 2">CECT 8064</strain>
    </source>
</reference>